<dbReference type="GO" id="GO:0042371">
    <property type="term" value="P:vitamin K biosynthetic process"/>
    <property type="evidence" value="ECO:0007669"/>
    <property type="project" value="TreeGrafter"/>
</dbReference>
<evidence type="ECO:0000256" key="8">
    <source>
        <dbReference type="SAM" id="Phobius"/>
    </source>
</evidence>
<proteinExistence type="predicted"/>
<feature type="transmembrane region" description="Helical" evidence="8">
    <location>
        <begin position="37"/>
        <end position="56"/>
    </location>
</feature>
<keyword evidence="3" id="KW-0474">Menaquinone biosynthesis</keyword>
<evidence type="ECO:0000313" key="10">
    <source>
        <dbReference type="Proteomes" id="UP000076927"/>
    </source>
</evidence>
<keyword evidence="4" id="KW-0808">Transferase</keyword>
<dbReference type="GO" id="GO:0004659">
    <property type="term" value="F:prenyltransferase activity"/>
    <property type="evidence" value="ECO:0007669"/>
    <property type="project" value="InterPro"/>
</dbReference>
<dbReference type="GO" id="GO:0016020">
    <property type="term" value="C:membrane"/>
    <property type="evidence" value="ECO:0007669"/>
    <property type="project" value="UniProtKB-SubCell"/>
</dbReference>
<feature type="transmembrane region" description="Helical" evidence="8">
    <location>
        <begin position="150"/>
        <end position="170"/>
    </location>
</feature>
<dbReference type="STRING" id="1178515.SY83_14480"/>
<dbReference type="GO" id="GO:0009234">
    <property type="term" value="P:menaquinone biosynthetic process"/>
    <property type="evidence" value="ECO:0007669"/>
    <property type="project" value="UniProtKB-UniPathway"/>
</dbReference>
<keyword evidence="10" id="KW-1185">Reference proteome</keyword>
<feature type="transmembrane region" description="Helical" evidence="8">
    <location>
        <begin position="176"/>
        <end position="196"/>
    </location>
</feature>
<keyword evidence="6 8" id="KW-1133">Transmembrane helix</keyword>
<protein>
    <submittedName>
        <fullName evidence="9">Ubiquinone biosynthesis protein UbiA</fullName>
    </submittedName>
</protein>
<dbReference type="Pfam" id="PF01040">
    <property type="entry name" value="UbiA"/>
    <property type="match status" value="1"/>
</dbReference>
<feature type="transmembrane region" description="Helical" evidence="8">
    <location>
        <begin position="12"/>
        <end position="31"/>
    </location>
</feature>
<dbReference type="EMBL" id="CP011388">
    <property type="protein sequence ID" value="ANE47274.1"/>
    <property type="molecule type" value="Genomic_DNA"/>
</dbReference>
<organism evidence="9 10">
    <name type="scientific">Paenibacillus swuensis</name>
    <dbReference type="NCBI Taxonomy" id="1178515"/>
    <lineage>
        <taxon>Bacteria</taxon>
        <taxon>Bacillati</taxon>
        <taxon>Bacillota</taxon>
        <taxon>Bacilli</taxon>
        <taxon>Bacillales</taxon>
        <taxon>Paenibacillaceae</taxon>
        <taxon>Paenibacillus</taxon>
    </lineage>
</organism>
<dbReference type="PANTHER" id="PTHR13929">
    <property type="entry name" value="1,4-DIHYDROXY-2-NAPHTHOATE OCTAPRENYLTRANSFERASE"/>
    <property type="match status" value="1"/>
</dbReference>
<dbReference type="KEGG" id="pswu:SY83_14480"/>
<comment type="subcellular location">
    <subcellularLocation>
        <location evidence="1">Membrane</location>
        <topology evidence="1">Multi-pass membrane protein</topology>
    </subcellularLocation>
</comment>
<dbReference type="PATRIC" id="fig|1178515.4.peg.2907"/>
<reference evidence="9 10" key="1">
    <citation type="submission" date="2015-01" db="EMBL/GenBank/DDBJ databases">
        <title>Paenibacillus swuensis/DY6/whole genome sequencing.</title>
        <authorList>
            <person name="Kim M.K."/>
            <person name="Srinivasan S."/>
            <person name="Lee J.-J."/>
        </authorList>
    </citation>
    <scope>NUCLEOTIDE SEQUENCE [LARGE SCALE GENOMIC DNA]</scope>
    <source>
        <strain evidence="9 10">DY6</strain>
    </source>
</reference>
<feature type="transmembrane region" description="Helical" evidence="8">
    <location>
        <begin position="232"/>
        <end position="263"/>
    </location>
</feature>
<dbReference type="Proteomes" id="UP000076927">
    <property type="component" value="Chromosome"/>
</dbReference>
<comment type="pathway">
    <text evidence="2">Quinol/quinone metabolism; menaquinone biosynthesis.</text>
</comment>
<evidence type="ECO:0000256" key="4">
    <source>
        <dbReference type="ARBA" id="ARBA00022679"/>
    </source>
</evidence>
<dbReference type="RefSeq" id="WP_068607657.1">
    <property type="nucleotide sequence ID" value="NZ_CP011388.1"/>
</dbReference>
<keyword evidence="5 8" id="KW-0812">Transmembrane</keyword>
<evidence type="ECO:0000313" key="9">
    <source>
        <dbReference type="EMBL" id="ANE47274.1"/>
    </source>
</evidence>
<gene>
    <name evidence="9" type="ORF">SY83_14480</name>
</gene>
<dbReference type="UniPathway" id="UPA00079"/>
<dbReference type="Gene3D" id="1.10.357.140">
    <property type="entry name" value="UbiA prenyltransferase"/>
    <property type="match status" value="1"/>
</dbReference>
<sequence length="306" mass="33628">MDQMRMFLRASRFYVLPAILIPVILGSVAAYTWTGEFHPVLLLITLLGSAAAHLFSNMINDLWDYRNGVDDAAKETAQAISTNSGFLTKGIYSEKKFAFYTWLLFFVALLCGIALAVATDALVLIFAVLGALIAYFYVAPPIKFGYRGKGYSEIGIFLAFGAIPVMGSYYVQAGHINWEVFLISCPVGILTTLILFNHHFLHWRADEASGKRTLVVVWGEERALKFSMALAILAYVTLIAGVLFGALHWLALTGLLTAIPLANKYKVMKPVNPSEAYLPLMKGALDAVLSCGLVMIASLLIQAWFL</sequence>
<feature type="transmembrane region" description="Helical" evidence="8">
    <location>
        <begin position="121"/>
        <end position="138"/>
    </location>
</feature>
<evidence type="ECO:0000256" key="2">
    <source>
        <dbReference type="ARBA" id="ARBA00004863"/>
    </source>
</evidence>
<dbReference type="InterPro" id="IPR044878">
    <property type="entry name" value="UbiA_sf"/>
</dbReference>
<accession>A0A172TK33</accession>
<dbReference type="OrthoDB" id="9767568at2"/>
<evidence type="ECO:0000256" key="6">
    <source>
        <dbReference type="ARBA" id="ARBA00022989"/>
    </source>
</evidence>
<dbReference type="AlphaFoldDB" id="A0A172TK33"/>
<evidence type="ECO:0000256" key="7">
    <source>
        <dbReference type="ARBA" id="ARBA00023136"/>
    </source>
</evidence>
<name>A0A172TK33_9BACL</name>
<feature type="transmembrane region" description="Helical" evidence="8">
    <location>
        <begin position="97"/>
        <end position="115"/>
    </location>
</feature>
<keyword evidence="7 8" id="KW-0472">Membrane</keyword>
<feature type="transmembrane region" description="Helical" evidence="8">
    <location>
        <begin position="283"/>
        <end position="305"/>
    </location>
</feature>
<evidence type="ECO:0000256" key="1">
    <source>
        <dbReference type="ARBA" id="ARBA00004141"/>
    </source>
</evidence>
<dbReference type="CDD" id="cd13962">
    <property type="entry name" value="PT_UbiA_UBIAD1"/>
    <property type="match status" value="1"/>
</dbReference>
<evidence type="ECO:0000256" key="5">
    <source>
        <dbReference type="ARBA" id="ARBA00022692"/>
    </source>
</evidence>
<dbReference type="PANTHER" id="PTHR13929:SF0">
    <property type="entry name" value="UBIA PRENYLTRANSFERASE DOMAIN-CONTAINING PROTEIN 1"/>
    <property type="match status" value="1"/>
</dbReference>
<keyword evidence="9" id="KW-0830">Ubiquinone</keyword>
<dbReference type="InterPro" id="IPR000537">
    <property type="entry name" value="UbiA_prenyltransferase"/>
</dbReference>
<evidence type="ECO:0000256" key="3">
    <source>
        <dbReference type="ARBA" id="ARBA00022428"/>
    </source>
</evidence>
<dbReference type="InterPro" id="IPR026046">
    <property type="entry name" value="UBIAD1"/>
</dbReference>
<dbReference type="PIRSF" id="PIRSF005355">
    <property type="entry name" value="UBIAD1"/>
    <property type="match status" value="1"/>
</dbReference>